<evidence type="ECO:0000313" key="10">
    <source>
        <dbReference type="EMBL" id="HJH10571.1"/>
    </source>
</evidence>
<evidence type="ECO:0000256" key="7">
    <source>
        <dbReference type="ARBA" id="ARBA00049158"/>
    </source>
</evidence>
<evidence type="ECO:0000256" key="8">
    <source>
        <dbReference type="RuleBase" id="RU366003"/>
    </source>
</evidence>
<keyword evidence="4 8" id="KW-0028">Amino-acid biosynthesis</keyword>
<dbReference type="GO" id="GO:0005737">
    <property type="term" value="C:cytoplasm"/>
    <property type="evidence" value="ECO:0007669"/>
    <property type="project" value="TreeGrafter"/>
</dbReference>
<dbReference type="InterPro" id="IPR016195">
    <property type="entry name" value="Pol/histidinol_Pase-like"/>
</dbReference>
<keyword evidence="5 8" id="KW-0378">Hydrolase</keyword>
<dbReference type="Pfam" id="PF02811">
    <property type="entry name" value="PHP"/>
    <property type="match status" value="1"/>
</dbReference>
<evidence type="ECO:0000256" key="3">
    <source>
        <dbReference type="ARBA" id="ARBA00013085"/>
    </source>
</evidence>
<name>A0A921N9V0_9BACL</name>
<organism evidence="10 11">
    <name type="scientific">Metalysinibacillus jejuensis</name>
    <dbReference type="NCBI Taxonomy" id="914327"/>
    <lineage>
        <taxon>Bacteria</taxon>
        <taxon>Bacillati</taxon>
        <taxon>Bacillota</taxon>
        <taxon>Bacilli</taxon>
        <taxon>Bacillales</taxon>
        <taxon>Caryophanaceae</taxon>
        <taxon>Metalysinibacillus</taxon>
    </lineage>
</organism>
<dbReference type="EMBL" id="DYTV01000032">
    <property type="protein sequence ID" value="HJH10571.1"/>
    <property type="molecule type" value="Genomic_DNA"/>
</dbReference>
<dbReference type="NCBIfam" id="NF005996">
    <property type="entry name" value="PRK08123.1"/>
    <property type="match status" value="1"/>
</dbReference>
<feature type="domain" description="PHP" evidence="9">
    <location>
        <begin position="6"/>
        <end position="215"/>
    </location>
</feature>
<sequence>MLKQDKHIHTPFCPHGSQDALQDYVEKAIKSGFTEISFTEHAPLPPGFVDPTPEQDSGMKLELLEDYFHAISTIKHQYQNDITILCGLEVDFIEGFEQQTKDFLTTYGSQLDDAILSVHFLRHKNTYTCLDFSAEVFSQFALEVGSYQAVYDLYYATVEKSILADLGPYRPKRIGHPTLVHKFQLSFEETIDDTKQIEHILRLMKTHEWELDVNSAGLSKPDCLEPYPPYEMITFAKSLGVPLVFGSDAHTVKGLHQNFERIKERL</sequence>
<evidence type="ECO:0000256" key="6">
    <source>
        <dbReference type="ARBA" id="ARBA00023102"/>
    </source>
</evidence>
<dbReference type="PANTHER" id="PTHR21039:SF0">
    <property type="entry name" value="HISTIDINOL-PHOSPHATASE"/>
    <property type="match status" value="1"/>
</dbReference>
<reference evidence="10" key="1">
    <citation type="journal article" date="2021" name="PeerJ">
        <title>Extensive microbial diversity within the chicken gut microbiome revealed by metagenomics and culture.</title>
        <authorList>
            <person name="Gilroy R."/>
            <person name="Ravi A."/>
            <person name="Getino M."/>
            <person name="Pursley I."/>
            <person name="Horton D.L."/>
            <person name="Alikhan N.F."/>
            <person name="Baker D."/>
            <person name="Gharbi K."/>
            <person name="Hall N."/>
            <person name="Watson M."/>
            <person name="Adriaenssens E.M."/>
            <person name="Foster-Nyarko E."/>
            <person name="Jarju S."/>
            <person name="Secka A."/>
            <person name="Antonio M."/>
            <person name="Oren A."/>
            <person name="Chaudhuri R.R."/>
            <person name="La Ragione R."/>
            <person name="Hildebrand F."/>
            <person name="Pallen M.J."/>
        </authorList>
    </citation>
    <scope>NUCLEOTIDE SEQUENCE</scope>
    <source>
        <strain evidence="10">CHK160-4876</strain>
    </source>
</reference>
<comment type="caution">
    <text evidence="10">The sequence shown here is derived from an EMBL/GenBank/DDBJ whole genome shotgun (WGS) entry which is preliminary data.</text>
</comment>
<evidence type="ECO:0000256" key="1">
    <source>
        <dbReference type="ARBA" id="ARBA00004970"/>
    </source>
</evidence>
<evidence type="ECO:0000256" key="5">
    <source>
        <dbReference type="ARBA" id="ARBA00022801"/>
    </source>
</evidence>
<dbReference type="NCBIfam" id="TIGR01856">
    <property type="entry name" value="hisJ_fam"/>
    <property type="match status" value="1"/>
</dbReference>
<reference evidence="10" key="2">
    <citation type="submission" date="2021-09" db="EMBL/GenBank/DDBJ databases">
        <authorList>
            <person name="Gilroy R."/>
        </authorList>
    </citation>
    <scope>NUCLEOTIDE SEQUENCE</scope>
    <source>
        <strain evidence="10">CHK160-4876</strain>
    </source>
</reference>
<protein>
    <recommendedName>
        <fullName evidence="3 8">Histidinol-phosphatase</fullName>
        <shortName evidence="8">HolPase</shortName>
        <ecNumber evidence="3 8">3.1.3.15</ecNumber>
    </recommendedName>
</protein>
<dbReference type="EC" id="3.1.3.15" evidence="3 8"/>
<dbReference type="SUPFAM" id="SSF89550">
    <property type="entry name" value="PHP domain-like"/>
    <property type="match status" value="1"/>
</dbReference>
<dbReference type="Gene3D" id="3.20.20.140">
    <property type="entry name" value="Metal-dependent hydrolases"/>
    <property type="match status" value="1"/>
</dbReference>
<evidence type="ECO:0000259" key="9">
    <source>
        <dbReference type="Pfam" id="PF02811"/>
    </source>
</evidence>
<evidence type="ECO:0000256" key="4">
    <source>
        <dbReference type="ARBA" id="ARBA00022605"/>
    </source>
</evidence>
<dbReference type="InterPro" id="IPR010140">
    <property type="entry name" value="Histidinol_P_phosphatase_HisJ"/>
</dbReference>
<comment type="pathway">
    <text evidence="1 8">Amino-acid biosynthesis; L-histidine biosynthesis; L-histidine from 5-phospho-alpha-D-ribose 1-diphosphate: step 8/9.</text>
</comment>
<dbReference type="AlphaFoldDB" id="A0A921N9V0"/>
<gene>
    <name evidence="10" type="primary">hisJ</name>
    <name evidence="10" type="ORF">K8V30_02560</name>
</gene>
<comment type="similarity">
    <text evidence="2 8">Belongs to the PHP hydrolase family. HisK subfamily.</text>
</comment>
<dbReference type="CDD" id="cd12110">
    <property type="entry name" value="PHP_HisPPase_Hisj_like"/>
    <property type="match status" value="1"/>
</dbReference>
<proteinExistence type="inferred from homology"/>
<accession>A0A921N9V0</accession>
<evidence type="ECO:0000313" key="11">
    <source>
        <dbReference type="Proteomes" id="UP000700212"/>
    </source>
</evidence>
<comment type="catalytic activity">
    <reaction evidence="7 8">
        <text>L-histidinol phosphate + H2O = L-histidinol + phosphate</text>
        <dbReference type="Rhea" id="RHEA:14465"/>
        <dbReference type="ChEBI" id="CHEBI:15377"/>
        <dbReference type="ChEBI" id="CHEBI:43474"/>
        <dbReference type="ChEBI" id="CHEBI:57699"/>
        <dbReference type="ChEBI" id="CHEBI:57980"/>
        <dbReference type="EC" id="3.1.3.15"/>
    </reaction>
</comment>
<dbReference type="GO" id="GO:0000105">
    <property type="term" value="P:L-histidine biosynthetic process"/>
    <property type="evidence" value="ECO:0007669"/>
    <property type="project" value="UniProtKB-UniRule"/>
</dbReference>
<dbReference type="Proteomes" id="UP000700212">
    <property type="component" value="Unassembled WGS sequence"/>
</dbReference>
<evidence type="ECO:0000256" key="2">
    <source>
        <dbReference type="ARBA" id="ARBA00009152"/>
    </source>
</evidence>
<keyword evidence="6 8" id="KW-0368">Histidine biosynthesis</keyword>
<dbReference type="PANTHER" id="PTHR21039">
    <property type="entry name" value="HISTIDINOL PHOSPHATASE-RELATED"/>
    <property type="match status" value="1"/>
</dbReference>
<dbReference type="InterPro" id="IPR004013">
    <property type="entry name" value="PHP_dom"/>
</dbReference>
<dbReference type="GO" id="GO:0004401">
    <property type="term" value="F:histidinol-phosphatase activity"/>
    <property type="evidence" value="ECO:0007669"/>
    <property type="project" value="UniProtKB-UniRule"/>
</dbReference>